<name>A0A382BUK7_9ZZZZ</name>
<accession>A0A382BUK7</accession>
<evidence type="ECO:0000313" key="1">
    <source>
        <dbReference type="EMBL" id="SVB17279.1"/>
    </source>
</evidence>
<feature type="non-terminal residue" evidence="1">
    <location>
        <position position="1"/>
    </location>
</feature>
<proteinExistence type="predicted"/>
<reference evidence="1" key="1">
    <citation type="submission" date="2018-05" db="EMBL/GenBank/DDBJ databases">
        <authorList>
            <person name="Lanie J.A."/>
            <person name="Ng W.-L."/>
            <person name="Kazmierczak K.M."/>
            <person name="Andrzejewski T.M."/>
            <person name="Davidsen T.M."/>
            <person name="Wayne K.J."/>
            <person name="Tettelin H."/>
            <person name="Glass J.I."/>
            <person name="Rusch D."/>
            <person name="Podicherti R."/>
            <person name="Tsui H.-C.T."/>
            <person name="Winkler M.E."/>
        </authorList>
    </citation>
    <scope>NUCLEOTIDE SEQUENCE</scope>
</reference>
<gene>
    <name evidence="1" type="ORF">METZ01_LOCUS170133</name>
</gene>
<protein>
    <submittedName>
        <fullName evidence="1">Uncharacterized protein</fullName>
    </submittedName>
</protein>
<organism evidence="1">
    <name type="scientific">marine metagenome</name>
    <dbReference type="NCBI Taxonomy" id="408172"/>
    <lineage>
        <taxon>unclassified sequences</taxon>
        <taxon>metagenomes</taxon>
        <taxon>ecological metagenomes</taxon>
    </lineage>
</organism>
<sequence>YLLSVACVEDPPPCCVNNFRGLAGIAPGNVPPYNSDTLDDDSDPFS</sequence>
<dbReference type="AlphaFoldDB" id="A0A382BUK7"/>
<dbReference type="EMBL" id="UINC01031364">
    <property type="protein sequence ID" value="SVB17279.1"/>
    <property type="molecule type" value="Genomic_DNA"/>
</dbReference>